<feature type="domain" description="NAD-dependent epimerase/dehydratase" evidence="2">
    <location>
        <begin position="3"/>
        <end position="231"/>
    </location>
</feature>
<dbReference type="KEGG" id="palo:E6C60_2144"/>
<evidence type="ECO:0000259" key="2">
    <source>
        <dbReference type="Pfam" id="PF01370"/>
    </source>
</evidence>
<accession>A0A4P8XQW6</accession>
<dbReference type="SUPFAM" id="SSF51735">
    <property type="entry name" value="NAD(P)-binding Rossmann-fold domains"/>
    <property type="match status" value="1"/>
</dbReference>
<dbReference type="Gene3D" id="3.90.25.10">
    <property type="entry name" value="UDP-galactose 4-epimerase, domain 1"/>
    <property type="match status" value="1"/>
</dbReference>
<organism evidence="3 4">
    <name type="scientific">Paenibacillus algicola</name>
    <dbReference type="NCBI Taxonomy" id="2565926"/>
    <lineage>
        <taxon>Bacteria</taxon>
        <taxon>Bacillati</taxon>
        <taxon>Bacillota</taxon>
        <taxon>Bacilli</taxon>
        <taxon>Bacillales</taxon>
        <taxon>Paenibacillaceae</taxon>
        <taxon>Paenibacillus</taxon>
    </lineage>
</organism>
<dbReference type="RefSeq" id="WP_138225824.1">
    <property type="nucleotide sequence ID" value="NZ_CP040396.1"/>
</dbReference>
<dbReference type="InterPro" id="IPR036291">
    <property type="entry name" value="NAD(P)-bd_dom_sf"/>
</dbReference>
<evidence type="ECO:0000313" key="4">
    <source>
        <dbReference type="Proteomes" id="UP000300879"/>
    </source>
</evidence>
<evidence type="ECO:0000256" key="1">
    <source>
        <dbReference type="ARBA" id="ARBA00007637"/>
    </source>
</evidence>
<proteinExistence type="inferred from homology"/>
<dbReference type="Proteomes" id="UP000300879">
    <property type="component" value="Chromosome"/>
</dbReference>
<evidence type="ECO:0000313" key="3">
    <source>
        <dbReference type="EMBL" id="QCT02859.1"/>
    </source>
</evidence>
<dbReference type="Gene3D" id="3.40.50.720">
    <property type="entry name" value="NAD(P)-binding Rossmann-like Domain"/>
    <property type="match status" value="1"/>
</dbReference>
<protein>
    <submittedName>
        <fullName evidence="3">NAD-dependent epimerase/dehydratase</fullName>
    </submittedName>
</protein>
<dbReference type="InterPro" id="IPR001509">
    <property type="entry name" value="Epimerase_deHydtase"/>
</dbReference>
<dbReference type="PANTHER" id="PTHR43000">
    <property type="entry name" value="DTDP-D-GLUCOSE 4,6-DEHYDRATASE-RELATED"/>
    <property type="match status" value="1"/>
</dbReference>
<dbReference type="OrthoDB" id="9771073at2"/>
<name>A0A4P8XQW6_9BACL</name>
<gene>
    <name evidence="3" type="ORF">E6C60_2144</name>
</gene>
<keyword evidence="4" id="KW-1185">Reference proteome</keyword>
<comment type="similarity">
    <text evidence="1">Belongs to the NAD(P)-dependent epimerase/dehydratase family.</text>
</comment>
<dbReference type="EMBL" id="CP040396">
    <property type="protein sequence ID" value="QCT02859.1"/>
    <property type="molecule type" value="Genomic_DNA"/>
</dbReference>
<sequence>MKVVVTGGAGFIGSHLVNRLVMSGYEVHVLDNLASGDAGRLHNEAILHVCDVRSEYAASRLAQIKPELIFHLAAQADVQSSIANPWLDADTNISGTLRLLEAAKATGVRKIIFASTSGVYGALDQPLITEGDPVAPISFYALSKLCGERYIQLYSQTFGLDYTILRYGNVYGPGQTPKGEGGVISVFGERLAQELPLNVYGDGNQTRDFIYVQDVVGANLAAMYKGHGEILHVSTGQSTSINRLIDLLASRLARTIIPHYHPVKAGDVYHSCLSSTKALKVLDWKAQYDMEQGLAETVKAWRLSS</sequence>
<reference evidence="3 4" key="1">
    <citation type="submission" date="2019-05" db="EMBL/GenBank/DDBJ databases">
        <authorList>
            <person name="Chen C."/>
        </authorList>
    </citation>
    <scope>NUCLEOTIDE SEQUENCE [LARGE SCALE GENOMIC DNA]</scope>
    <source>
        <strain evidence="3 4">HB172198</strain>
    </source>
</reference>
<dbReference type="AlphaFoldDB" id="A0A4P8XQW6"/>
<dbReference type="Pfam" id="PF01370">
    <property type="entry name" value="Epimerase"/>
    <property type="match status" value="1"/>
</dbReference>